<name>X1K710_9ZZZZ</name>
<dbReference type="SUPFAM" id="SSF53756">
    <property type="entry name" value="UDP-Glycosyltransferase/glycogen phosphorylase"/>
    <property type="match status" value="1"/>
</dbReference>
<dbReference type="Gene3D" id="3.40.50.2000">
    <property type="entry name" value="Glycogen Phosphorylase B"/>
    <property type="match status" value="1"/>
</dbReference>
<dbReference type="EMBL" id="BARU01037236">
    <property type="protein sequence ID" value="GAH86009.1"/>
    <property type="molecule type" value="Genomic_DNA"/>
</dbReference>
<sequence length="100" mass="11781">VGESKTGLLIDLLRMRNGDYFGWTGPTISDKWLVDPVVMAEKMTEIYKDKKLREECSKNAVKFAQGYDWEKVIIPQWIEFLKYTEEFIEPVNYKEKKLGI</sequence>
<feature type="non-terminal residue" evidence="1">
    <location>
        <position position="1"/>
    </location>
</feature>
<reference evidence="1" key="1">
    <citation type="journal article" date="2014" name="Front. Microbiol.">
        <title>High frequency of phylogenetically diverse reductive dehalogenase-homologous genes in deep subseafloor sedimentary metagenomes.</title>
        <authorList>
            <person name="Kawai M."/>
            <person name="Futagami T."/>
            <person name="Toyoda A."/>
            <person name="Takaki Y."/>
            <person name="Nishi S."/>
            <person name="Hori S."/>
            <person name="Arai W."/>
            <person name="Tsubouchi T."/>
            <person name="Morono Y."/>
            <person name="Uchiyama I."/>
            <person name="Ito T."/>
            <person name="Fujiyama A."/>
            <person name="Inagaki F."/>
            <person name="Takami H."/>
        </authorList>
    </citation>
    <scope>NUCLEOTIDE SEQUENCE</scope>
    <source>
        <strain evidence="1">Expedition CK06-06</strain>
    </source>
</reference>
<organism evidence="1">
    <name type="scientific">marine sediment metagenome</name>
    <dbReference type="NCBI Taxonomy" id="412755"/>
    <lineage>
        <taxon>unclassified sequences</taxon>
        <taxon>metagenomes</taxon>
        <taxon>ecological metagenomes</taxon>
    </lineage>
</organism>
<accession>X1K710</accession>
<dbReference type="AlphaFoldDB" id="X1K710"/>
<protein>
    <submittedName>
        <fullName evidence="1">Uncharacterized protein</fullName>
    </submittedName>
</protein>
<evidence type="ECO:0000313" key="1">
    <source>
        <dbReference type="EMBL" id="GAH86009.1"/>
    </source>
</evidence>
<gene>
    <name evidence="1" type="ORF">S03H2_58058</name>
</gene>
<comment type="caution">
    <text evidence="1">The sequence shown here is derived from an EMBL/GenBank/DDBJ whole genome shotgun (WGS) entry which is preliminary data.</text>
</comment>
<proteinExistence type="predicted"/>